<dbReference type="Gene3D" id="1.10.150.20">
    <property type="entry name" value="5' to 3' exonuclease, C-terminal subdomain"/>
    <property type="match status" value="1"/>
</dbReference>
<organism evidence="1 2">
    <name type="scientific">Candidatus Blautia faecigallinarum</name>
    <dbReference type="NCBI Taxonomy" id="2838488"/>
    <lineage>
        <taxon>Bacteria</taxon>
        <taxon>Bacillati</taxon>
        <taxon>Bacillota</taxon>
        <taxon>Clostridia</taxon>
        <taxon>Lachnospirales</taxon>
        <taxon>Lachnospiraceae</taxon>
        <taxon>Blautia</taxon>
    </lineage>
</organism>
<comment type="caution">
    <text evidence="1">The sequence shown here is derived from an EMBL/GenBank/DDBJ whole genome shotgun (WGS) entry which is preliminary data.</text>
</comment>
<sequence length="98" mass="11866">MEQEKKDDLYSIPGVGKNIAQDLRELGIFCTGDLKGKDPEELYRLDCVKKGFLEDRCQLYVFRCAVYFAEHKEHDPEKLKWWYWKDKKYPEEKRDRSK</sequence>
<dbReference type="AlphaFoldDB" id="A0A9D2ITV0"/>
<dbReference type="EMBL" id="DXBU01000072">
    <property type="protein sequence ID" value="HIZ22187.1"/>
    <property type="molecule type" value="Genomic_DNA"/>
</dbReference>
<reference evidence="1" key="2">
    <citation type="submission" date="2021-04" db="EMBL/GenBank/DDBJ databases">
        <authorList>
            <person name="Gilroy R."/>
        </authorList>
    </citation>
    <scope>NUCLEOTIDE SEQUENCE</scope>
    <source>
        <strain evidence="1">14324</strain>
    </source>
</reference>
<evidence type="ECO:0000313" key="2">
    <source>
        <dbReference type="Proteomes" id="UP000824041"/>
    </source>
</evidence>
<dbReference type="InterPro" id="IPR021725">
    <property type="entry name" value="Cdd1"/>
</dbReference>
<dbReference type="Proteomes" id="UP000824041">
    <property type="component" value="Unassembled WGS sequence"/>
</dbReference>
<accession>A0A9D2ITV0</accession>
<gene>
    <name evidence="1" type="ORF">IAA21_05245</name>
</gene>
<evidence type="ECO:0000313" key="1">
    <source>
        <dbReference type="EMBL" id="HIZ22187.1"/>
    </source>
</evidence>
<name>A0A9D2ITV0_9FIRM</name>
<protein>
    <submittedName>
        <fullName evidence="1">Helix-hairpin-helix domain-containing protein</fullName>
    </submittedName>
</protein>
<proteinExistence type="predicted"/>
<reference evidence="1" key="1">
    <citation type="journal article" date="2021" name="PeerJ">
        <title>Extensive microbial diversity within the chicken gut microbiome revealed by metagenomics and culture.</title>
        <authorList>
            <person name="Gilroy R."/>
            <person name="Ravi A."/>
            <person name="Getino M."/>
            <person name="Pursley I."/>
            <person name="Horton D.L."/>
            <person name="Alikhan N.F."/>
            <person name="Baker D."/>
            <person name="Gharbi K."/>
            <person name="Hall N."/>
            <person name="Watson M."/>
            <person name="Adriaenssens E.M."/>
            <person name="Foster-Nyarko E."/>
            <person name="Jarju S."/>
            <person name="Secka A."/>
            <person name="Antonio M."/>
            <person name="Oren A."/>
            <person name="Chaudhuri R.R."/>
            <person name="La Ragione R."/>
            <person name="Hildebrand F."/>
            <person name="Pallen M.J."/>
        </authorList>
    </citation>
    <scope>NUCLEOTIDE SEQUENCE</scope>
    <source>
        <strain evidence="1">14324</strain>
    </source>
</reference>
<dbReference type="Pfam" id="PF11731">
    <property type="entry name" value="Cdd1"/>
    <property type="match status" value="1"/>
</dbReference>